<accession>A0A512N7E0</accession>
<comment type="caution">
    <text evidence="2">The sequence shown here is derived from an EMBL/GenBank/DDBJ whole genome shotgun (WGS) entry which is preliminary data.</text>
</comment>
<dbReference type="AlphaFoldDB" id="A0A512N7E0"/>
<dbReference type="InterPro" id="IPR050483">
    <property type="entry name" value="CoA-transferase_III_domain"/>
</dbReference>
<reference evidence="2 3" key="1">
    <citation type="submission" date="2019-07" db="EMBL/GenBank/DDBJ databases">
        <title>Whole genome shotgun sequence of Reyranella soli NBRC 108950.</title>
        <authorList>
            <person name="Hosoyama A."/>
            <person name="Uohara A."/>
            <person name="Ohji S."/>
            <person name="Ichikawa N."/>
        </authorList>
    </citation>
    <scope>NUCLEOTIDE SEQUENCE [LARGE SCALE GENOMIC DNA]</scope>
    <source>
        <strain evidence="2 3">NBRC 108950</strain>
    </source>
</reference>
<dbReference type="Gene3D" id="3.30.1540.10">
    <property type="entry name" value="formyl-coa transferase, domain 3"/>
    <property type="match status" value="1"/>
</dbReference>
<dbReference type="GO" id="GO:0008410">
    <property type="term" value="F:CoA-transferase activity"/>
    <property type="evidence" value="ECO:0007669"/>
    <property type="project" value="TreeGrafter"/>
</dbReference>
<dbReference type="InterPro" id="IPR044855">
    <property type="entry name" value="CoA-Trfase_III_dom3_sf"/>
</dbReference>
<dbReference type="RefSeq" id="WP_147148885.1">
    <property type="nucleotide sequence ID" value="NZ_BKAJ01000032.1"/>
</dbReference>
<dbReference type="Proteomes" id="UP000321058">
    <property type="component" value="Unassembled WGS sequence"/>
</dbReference>
<dbReference type="InterPro" id="IPR023606">
    <property type="entry name" value="CoA-Trfase_III_dom_1_sf"/>
</dbReference>
<dbReference type="PANTHER" id="PTHR48207:SF3">
    <property type="entry name" value="SUCCINATE--HYDROXYMETHYLGLUTARATE COA-TRANSFERASE"/>
    <property type="match status" value="1"/>
</dbReference>
<dbReference type="InterPro" id="IPR003673">
    <property type="entry name" value="CoA-Trfase_fam_III"/>
</dbReference>
<keyword evidence="1 2" id="KW-0808">Transferase</keyword>
<gene>
    <name evidence="2" type="ORF">RSO01_20660</name>
</gene>
<evidence type="ECO:0000256" key="1">
    <source>
        <dbReference type="ARBA" id="ARBA00022679"/>
    </source>
</evidence>
<evidence type="ECO:0000313" key="2">
    <source>
        <dbReference type="EMBL" id="GEP54900.1"/>
    </source>
</evidence>
<proteinExistence type="predicted"/>
<evidence type="ECO:0000313" key="3">
    <source>
        <dbReference type="Proteomes" id="UP000321058"/>
    </source>
</evidence>
<dbReference type="Gene3D" id="3.40.50.10540">
    <property type="entry name" value="Crotonobetainyl-coa:carnitine coa-transferase, domain 1"/>
    <property type="match status" value="1"/>
</dbReference>
<protein>
    <submittedName>
        <fullName evidence="2">CoA transferase</fullName>
    </submittedName>
</protein>
<name>A0A512N7E0_9HYPH</name>
<dbReference type="EMBL" id="BKAJ01000032">
    <property type="protein sequence ID" value="GEP54900.1"/>
    <property type="molecule type" value="Genomic_DNA"/>
</dbReference>
<dbReference type="OrthoDB" id="7457784at2"/>
<dbReference type="Pfam" id="PF02515">
    <property type="entry name" value="CoA_transf_3"/>
    <property type="match status" value="1"/>
</dbReference>
<dbReference type="PANTHER" id="PTHR48207">
    <property type="entry name" value="SUCCINATE--HYDROXYMETHYLGLUTARATE COA-TRANSFERASE"/>
    <property type="match status" value="1"/>
</dbReference>
<organism evidence="2 3">
    <name type="scientific">Reyranella soli</name>
    <dbReference type="NCBI Taxonomy" id="1230389"/>
    <lineage>
        <taxon>Bacteria</taxon>
        <taxon>Pseudomonadati</taxon>
        <taxon>Pseudomonadota</taxon>
        <taxon>Alphaproteobacteria</taxon>
        <taxon>Hyphomicrobiales</taxon>
        <taxon>Reyranellaceae</taxon>
        <taxon>Reyranella</taxon>
    </lineage>
</organism>
<dbReference type="SUPFAM" id="SSF89796">
    <property type="entry name" value="CoA-transferase family III (CaiB/BaiF)"/>
    <property type="match status" value="1"/>
</dbReference>
<keyword evidence="3" id="KW-1185">Reference proteome</keyword>
<sequence>MSEKKRALEGVRVLDLSNVLAGPFCATVLGEFGADVVKVELPGKGDTMRTFGTMTATGATLNWLSEARNKRCITLDLRKPAGLLIAKRLVAQSDIVVENFTTGTLEGWGLGYEDMKKVNPEVILVRITAYGQTGPYNDRPGFARIAHGFAGLAHLAGEPDGPPVIPGSTSLADYISGLYGALGALIAYIGRQRHGVGQTIDIGLYEGVFRMLDEMAAAYAKSGYVRQRMGADTVNVVPHSHYRTRDDKWIALACTNDRMWQRLCKAMDRLDLLAADKYATMAQRLAERDRVNGIVADYVGSMDRDALLAHCLHHEVPAGPINNIADIFQDPQFAARQNLVEVFDPREGRVVVPNVLPKLSETPGELRWLGPDMGQHNDEIYRGELGISAEEIERLKREGII</sequence>